<dbReference type="AlphaFoldDB" id="A0A1M5ADJ1"/>
<comment type="similarity">
    <text evidence="1">Belongs to the manganese catalase family.</text>
</comment>
<keyword evidence="5" id="KW-1185">Reference proteome</keyword>
<evidence type="ECO:0000256" key="1">
    <source>
        <dbReference type="ARBA" id="ARBA00007644"/>
    </source>
</evidence>
<feature type="binding site" evidence="2">
    <location>
        <position position="65"/>
    </location>
    <ligand>
        <name>Mn(2+)</name>
        <dbReference type="ChEBI" id="CHEBI:29035"/>
        <label>1</label>
    </ligand>
</feature>
<name>A0A1M5ADJ1_9FIRM</name>
<dbReference type="InterPro" id="IPR012347">
    <property type="entry name" value="Ferritin-like"/>
</dbReference>
<feature type="binding site" evidence="2">
    <location>
        <position position="68"/>
    </location>
    <ligand>
        <name>Mn(2+)</name>
        <dbReference type="ChEBI" id="CHEBI:29035"/>
        <label>1</label>
    </ligand>
</feature>
<reference evidence="5" key="1">
    <citation type="submission" date="2016-11" db="EMBL/GenBank/DDBJ databases">
        <authorList>
            <person name="Varghese N."/>
            <person name="Submissions S."/>
        </authorList>
    </citation>
    <scope>NUCLEOTIDE SEQUENCE [LARGE SCALE GENOMIC DNA]</scope>
    <source>
        <strain evidence="5">DSM 11792</strain>
    </source>
</reference>
<dbReference type="EMBL" id="FQUW01000021">
    <property type="protein sequence ID" value="SHF28204.1"/>
    <property type="molecule type" value="Genomic_DNA"/>
</dbReference>
<gene>
    <name evidence="4" type="ORF">SAMN02745218_01860</name>
</gene>
<dbReference type="Proteomes" id="UP000184196">
    <property type="component" value="Unassembled WGS sequence"/>
</dbReference>
<dbReference type="CDD" id="cd01051">
    <property type="entry name" value="Mn_catalase"/>
    <property type="match status" value="1"/>
</dbReference>
<organism evidence="4 5">
    <name type="scientific">Desulfofundulus australicus DSM 11792</name>
    <dbReference type="NCBI Taxonomy" id="1121425"/>
    <lineage>
        <taxon>Bacteria</taxon>
        <taxon>Bacillati</taxon>
        <taxon>Bacillota</taxon>
        <taxon>Clostridia</taxon>
        <taxon>Eubacteriales</taxon>
        <taxon>Peptococcaceae</taxon>
        <taxon>Desulfofundulus</taxon>
    </lineage>
</organism>
<keyword evidence="4" id="KW-0946">Virion</keyword>
<dbReference type="Gene3D" id="1.20.1260.10">
    <property type="match status" value="1"/>
</dbReference>
<accession>A0A1M5ADJ1</accession>
<keyword evidence="3" id="KW-0106">Calcium</keyword>
<keyword evidence="2" id="KW-0479">Metal-binding</keyword>
<evidence type="ECO:0000313" key="5">
    <source>
        <dbReference type="Proteomes" id="UP000184196"/>
    </source>
</evidence>
<dbReference type="SUPFAM" id="SSF47240">
    <property type="entry name" value="Ferritin-like"/>
    <property type="match status" value="1"/>
</dbReference>
<feature type="binding site" evidence="2">
    <location>
        <position position="136"/>
    </location>
    <ligand>
        <name>Mn(2+)</name>
        <dbReference type="ChEBI" id="CHEBI:29035"/>
        <label>1</label>
    </ligand>
</feature>
<evidence type="ECO:0000313" key="4">
    <source>
        <dbReference type="EMBL" id="SHF28204.1"/>
    </source>
</evidence>
<dbReference type="InterPro" id="IPR009078">
    <property type="entry name" value="Ferritin-like_SF"/>
</dbReference>
<evidence type="ECO:0000256" key="2">
    <source>
        <dbReference type="PIRSR" id="PIRSR607760-1"/>
    </source>
</evidence>
<dbReference type="InterPro" id="IPR007760">
    <property type="entry name" value="Mn_catalase"/>
</dbReference>
<feature type="binding site" evidence="2">
    <location>
        <position position="169"/>
    </location>
    <ligand>
        <name>Mn(2+)</name>
        <dbReference type="ChEBI" id="CHEBI:29035"/>
        <label>1</label>
    </ligand>
</feature>
<evidence type="ECO:0000256" key="3">
    <source>
        <dbReference type="PIRSR" id="PIRSR607760-2"/>
    </source>
</evidence>
<keyword evidence="4" id="KW-0167">Capsid protein</keyword>
<comment type="cofactor">
    <cofactor evidence="2">
        <name>Mn(2+)</name>
        <dbReference type="ChEBI" id="CHEBI:29035"/>
    </cofactor>
    <text evidence="2">Binds 2 manganese ions per subunit.</text>
</comment>
<keyword evidence="2" id="KW-0464">Manganese</keyword>
<proteinExistence type="inferred from homology"/>
<feature type="binding site" evidence="3">
    <location>
        <position position="60"/>
    </location>
    <ligand>
        <name>Ca(2+)</name>
        <dbReference type="ChEBI" id="CHEBI:29108"/>
    </ligand>
</feature>
<comment type="cofactor">
    <cofactor evidence="3">
        <name>Ca(2+)</name>
        <dbReference type="ChEBI" id="CHEBI:29108"/>
    </cofactor>
    <text evidence="3">Binds 1 Ca(2+) ion per subunit.</text>
</comment>
<dbReference type="OrthoDB" id="9800585at2"/>
<dbReference type="RefSeq" id="WP_027356009.1">
    <property type="nucleotide sequence ID" value="NZ_FQUW01000021.1"/>
</dbReference>
<sequence>MWIYEKKLEYPVRVYKTDLRMAKYLMAQYGGPDSELSAAVRYLTQRYTMPTRKARGLLTDIGTEEMAHWEIVGTMIYRLLKGATPEQLRREDLGAYFAEHDRAVYPVDASGVPWTAAYVQATGDPVTDLHENMAAEQKARTTYEHLIRLTDDPGVKDTLRFLREREVVHFQRFGEALVDVQEELTRKKVF</sequence>
<dbReference type="GO" id="GO:0046872">
    <property type="term" value="F:metal ion binding"/>
    <property type="evidence" value="ECO:0007669"/>
    <property type="project" value="UniProtKB-KW"/>
</dbReference>
<dbReference type="Pfam" id="PF05067">
    <property type="entry name" value="Mn_catalase"/>
    <property type="match status" value="1"/>
</dbReference>
<feature type="binding site" evidence="2">
    <location>
        <position position="35"/>
    </location>
    <ligand>
        <name>Mn(2+)</name>
        <dbReference type="ChEBI" id="CHEBI:29035"/>
        <label>1</label>
    </ligand>
</feature>
<dbReference type="InterPro" id="IPR039377">
    <property type="entry name" value="Mn_catalase_dom"/>
</dbReference>
<protein>
    <submittedName>
        <fullName evidence="4">Spore coat protein JC</fullName>
    </submittedName>
</protein>